<dbReference type="GO" id="GO:0009251">
    <property type="term" value="P:glucan catabolic process"/>
    <property type="evidence" value="ECO:0000318"/>
    <property type="project" value="GO_Central"/>
</dbReference>
<keyword evidence="6 7" id="KW-0326">Glycosidase</keyword>
<comment type="catalytic activity">
    <reaction evidence="1">
        <text>Hydrolysis of terminal, non-reducing beta-D-glucosyl residues with release of beta-D-glucose.</text>
        <dbReference type="EC" id="3.2.1.21"/>
    </reaction>
</comment>
<dbReference type="InterPro" id="IPR036881">
    <property type="entry name" value="Glyco_hydro_3_C_sf"/>
</dbReference>
<dbReference type="InterPro" id="IPR001764">
    <property type="entry name" value="Glyco_hydro_3_N"/>
</dbReference>
<evidence type="ECO:0000259" key="10">
    <source>
        <dbReference type="Pfam" id="PF00933"/>
    </source>
</evidence>
<keyword evidence="4" id="KW-0732">Signal</keyword>
<evidence type="ECO:0000256" key="1">
    <source>
        <dbReference type="ARBA" id="ARBA00000448"/>
    </source>
</evidence>
<name>A0A1Y1ITY6_KLENI</name>
<dbReference type="PANTHER" id="PTHR30620:SF16">
    <property type="entry name" value="LYSOSOMAL BETA GLUCOSIDASE"/>
    <property type="match status" value="1"/>
</dbReference>
<dbReference type="SUPFAM" id="SSF51445">
    <property type="entry name" value="(Trans)glycosidases"/>
    <property type="match status" value="1"/>
</dbReference>
<keyword evidence="9" id="KW-0472">Membrane</keyword>
<dbReference type="OMA" id="MYGWDAY"/>
<reference evidence="12 13" key="1">
    <citation type="journal article" date="2014" name="Nat. Commun.">
        <title>Klebsormidium flaccidum genome reveals primary factors for plant terrestrial adaptation.</title>
        <authorList>
            <person name="Hori K."/>
            <person name="Maruyama F."/>
            <person name="Fujisawa T."/>
            <person name="Togashi T."/>
            <person name="Yamamoto N."/>
            <person name="Seo M."/>
            <person name="Sato S."/>
            <person name="Yamada T."/>
            <person name="Mori H."/>
            <person name="Tajima N."/>
            <person name="Moriyama T."/>
            <person name="Ikeuchi M."/>
            <person name="Watanabe M."/>
            <person name="Wada H."/>
            <person name="Kobayashi K."/>
            <person name="Saito M."/>
            <person name="Masuda T."/>
            <person name="Sasaki-Sekimoto Y."/>
            <person name="Mashiguchi K."/>
            <person name="Awai K."/>
            <person name="Shimojima M."/>
            <person name="Masuda S."/>
            <person name="Iwai M."/>
            <person name="Nobusawa T."/>
            <person name="Narise T."/>
            <person name="Kondo S."/>
            <person name="Saito H."/>
            <person name="Sato R."/>
            <person name="Murakawa M."/>
            <person name="Ihara Y."/>
            <person name="Oshima-Yamada Y."/>
            <person name="Ohtaka K."/>
            <person name="Satoh M."/>
            <person name="Sonobe K."/>
            <person name="Ishii M."/>
            <person name="Ohtani R."/>
            <person name="Kanamori-Sato M."/>
            <person name="Honoki R."/>
            <person name="Miyazaki D."/>
            <person name="Mochizuki H."/>
            <person name="Umetsu J."/>
            <person name="Higashi K."/>
            <person name="Shibata D."/>
            <person name="Kamiya Y."/>
            <person name="Sato N."/>
            <person name="Nakamura Y."/>
            <person name="Tabata S."/>
            <person name="Ida S."/>
            <person name="Kurokawa K."/>
            <person name="Ohta H."/>
        </authorList>
    </citation>
    <scope>NUCLEOTIDE SEQUENCE [LARGE SCALE GENOMIC DNA]</scope>
    <source>
        <strain evidence="12 13">NIES-2285</strain>
    </source>
</reference>
<feature type="compositionally biased region" description="Acidic residues" evidence="8">
    <location>
        <begin position="9"/>
        <end position="22"/>
    </location>
</feature>
<dbReference type="STRING" id="105231.A0A1Y1ITY6"/>
<dbReference type="PRINTS" id="PR00133">
    <property type="entry name" value="GLHYDRLASE3"/>
</dbReference>
<dbReference type="InterPro" id="IPR017853">
    <property type="entry name" value="GH"/>
</dbReference>
<accession>A0A1Y1ITY6</accession>
<keyword evidence="5 7" id="KW-0378">Hydrolase</keyword>
<dbReference type="GO" id="GO:0008422">
    <property type="term" value="F:beta-glucosidase activity"/>
    <property type="evidence" value="ECO:0000318"/>
    <property type="project" value="GO_Central"/>
</dbReference>
<dbReference type="PROSITE" id="PS00775">
    <property type="entry name" value="GLYCOSYL_HYDROL_F3"/>
    <property type="match status" value="1"/>
</dbReference>
<dbReference type="PANTHER" id="PTHR30620">
    <property type="entry name" value="PERIPLASMIC BETA-GLUCOSIDASE-RELATED"/>
    <property type="match status" value="1"/>
</dbReference>
<dbReference type="AlphaFoldDB" id="A0A1Y1ITY6"/>
<proteinExistence type="inferred from homology"/>
<evidence type="ECO:0000313" key="13">
    <source>
        <dbReference type="Proteomes" id="UP000054558"/>
    </source>
</evidence>
<dbReference type="Proteomes" id="UP000054558">
    <property type="component" value="Unassembled WGS sequence"/>
</dbReference>
<evidence type="ECO:0000256" key="6">
    <source>
        <dbReference type="ARBA" id="ARBA00023295"/>
    </source>
</evidence>
<comment type="similarity">
    <text evidence="2 7">Belongs to the glycosyl hydrolase 3 family.</text>
</comment>
<dbReference type="Pfam" id="PF01915">
    <property type="entry name" value="Glyco_hydro_3_C"/>
    <property type="match status" value="1"/>
</dbReference>
<dbReference type="Gene3D" id="3.40.50.1700">
    <property type="entry name" value="Glycoside hydrolase family 3 C-terminal domain"/>
    <property type="match status" value="1"/>
</dbReference>
<evidence type="ECO:0000256" key="5">
    <source>
        <dbReference type="ARBA" id="ARBA00022801"/>
    </source>
</evidence>
<evidence type="ECO:0000256" key="7">
    <source>
        <dbReference type="RuleBase" id="RU361161"/>
    </source>
</evidence>
<feature type="domain" description="Glycoside hydrolase family 3 C-terminal" evidence="11">
    <location>
        <begin position="473"/>
        <end position="614"/>
    </location>
</feature>
<dbReference type="Gene3D" id="3.20.20.300">
    <property type="entry name" value="Glycoside hydrolase, family 3, N-terminal domain"/>
    <property type="match status" value="1"/>
</dbReference>
<dbReference type="EC" id="3.2.1.21" evidence="3"/>
<keyword evidence="13" id="KW-1185">Reference proteome</keyword>
<feature type="domain" description="Glycoside hydrolase family 3 N-terminal" evidence="10">
    <location>
        <begin position="118"/>
        <end position="436"/>
    </location>
</feature>
<evidence type="ECO:0000313" key="12">
    <source>
        <dbReference type="EMBL" id="GAQ91658.1"/>
    </source>
</evidence>
<dbReference type="EMBL" id="DF237776">
    <property type="protein sequence ID" value="GAQ91658.1"/>
    <property type="molecule type" value="Genomic_DNA"/>
</dbReference>
<evidence type="ECO:0000256" key="3">
    <source>
        <dbReference type="ARBA" id="ARBA00012744"/>
    </source>
</evidence>
<organism evidence="12 13">
    <name type="scientific">Klebsormidium nitens</name>
    <name type="common">Green alga</name>
    <name type="synonym">Ulothrix nitens</name>
    <dbReference type="NCBI Taxonomy" id="105231"/>
    <lineage>
        <taxon>Eukaryota</taxon>
        <taxon>Viridiplantae</taxon>
        <taxon>Streptophyta</taxon>
        <taxon>Klebsormidiophyceae</taxon>
        <taxon>Klebsormidiales</taxon>
        <taxon>Klebsormidiaceae</taxon>
        <taxon>Klebsormidium</taxon>
    </lineage>
</organism>
<keyword evidence="9" id="KW-0812">Transmembrane</keyword>
<dbReference type="Pfam" id="PF00933">
    <property type="entry name" value="Glyco_hydro_3"/>
    <property type="match status" value="1"/>
</dbReference>
<gene>
    <name evidence="12" type="ORF">KFL_008270040</name>
</gene>
<protein>
    <recommendedName>
        <fullName evidence="3">beta-glucosidase</fullName>
        <ecNumber evidence="3">3.2.1.21</ecNumber>
    </recommendedName>
</protein>
<dbReference type="InterPro" id="IPR002772">
    <property type="entry name" value="Glyco_hydro_3_C"/>
</dbReference>
<feature type="region of interest" description="Disordered" evidence="8">
    <location>
        <begin position="1"/>
        <end position="22"/>
    </location>
</feature>
<dbReference type="SUPFAM" id="SSF52279">
    <property type="entry name" value="Beta-D-glucan exohydrolase, C-terminal domain"/>
    <property type="match status" value="1"/>
</dbReference>
<evidence type="ECO:0000256" key="4">
    <source>
        <dbReference type="ARBA" id="ARBA00022729"/>
    </source>
</evidence>
<evidence type="ECO:0000256" key="9">
    <source>
        <dbReference type="SAM" id="Phobius"/>
    </source>
</evidence>
<sequence length="615" mass="66325">MAPSKEAETWDEGWDLDDDDANEEAGLLASEEEAIQQLRAEPIQVTSLVQQQYRKEMEKKRTKLLVALIVPVLLIVLVWNLLGGGTSSNLHKTAQNCVTGAYDLPYELEMMVCSDMSLEEKVGQMMLPARNWINPNGSDVTNYFLGGVLSGGGSVPSEGNEPSKWADMVDTFQRASLKTRLRIPMIYGIDAIHGHNTVYGATIFPHNVGLGATRNASLVGMIGRATALEVRATGIPWTFAPCVAVCRDPRWGRCYESYSDDTALVTALGGALIDGLQGSLSGPADFVAATAKHFLADGGTTKGKDEGDAKGSDADLRRLFLPPYIEAVKRNVLSIMPSYSSWNGIKMHANKHLLTDLLKKELGFKGFLVSDWGAINQLPQSTDALRLYDSINAGVDMVMMGDRERLQDVIRDLIAGVKGGHVSDARIDDAVKRILRAKVKVGLFEHAFANRTLLSQVGTHRQLAREAVRQSVVLLKNGMRTERNGTNGTAGSERVLPLRKDGVKTLVAGRSADDIGRQCGGWTLTWQGASGNTVPGTTILQAVKSAVSNSSSVVYDKDVNGTVPPADVGIVVVGENPYAEYYGDDPKLELNGTDPAVVRKVCGAMPCVVVLVTGE</sequence>
<dbReference type="InterPro" id="IPR051915">
    <property type="entry name" value="Cellulose_Degrad_GH3"/>
</dbReference>
<dbReference type="InterPro" id="IPR036962">
    <property type="entry name" value="Glyco_hydro_3_N_sf"/>
</dbReference>
<evidence type="ECO:0000259" key="11">
    <source>
        <dbReference type="Pfam" id="PF01915"/>
    </source>
</evidence>
<dbReference type="OrthoDB" id="47059at2759"/>
<dbReference type="InterPro" id="IPR019800">
    <property type="entry name" value="Glyco_hydro_3_AS"/>
</dbReference>
<evidence type="ECO:0000256" key="2">
    <source>
        <dbReference type="ARBA" id="ARBA00005336"/>
    </source>
</evidence>
<evidence type="ECO:0000256" key="8">
    <source>
        <dbReference type="SAM" id="MobiDB-lite"/>
    </source>
</evidence>
<keyword evidence="9" id="KW-1133">Transmembrane helix</keyword>
<feature type="transmembrane region" description="Helical" evidence="9">
    <location>
        <begin position="64"/>
        <end position="82"/>
    </location>
</feature>